<evidence type="ECO:0000256" key="1">
    <source>
        <dbReference type="ARBA" id="ARBA00023157"/>
    </source>
</evidence>
<organism evidence="4">
    <name type="scientific">Oppiella nova</name>
    <dbReference type="NCBI Taxonomy" id="334625"/>
    <lineage>
        <taxon>Eukaryota</taxon>
        <taxon>Metazoa</taxon>
        <taxon>Ecdysozoa</taxon>
        <taxon>Arthropoda</taxon>
        <taxon>Chelicerata</taxon>
        <taxon>Arachnida</taxon>
        <taxon>Acari</taxon>
        <taxon>Acariformes</taxon>
        <taxon>Sarcoptiformes</taxon>
        <taxon>Oribatida</taxon>
        <taxon>Brachypylina</taxon>
        <taxon>Oppioidea</taxon>
        <taxon>Oppiidae</taxon>
        <taxon>Oppiella</taxon>
    </lineage>
</organism>
<dbReference type="PROSITE" id="PS00615">
    <property type="entry name" value="C_TYPE_LECTIN_1"/>
    <property type="match status" value="1"/>
</dbReference>
<dbReference type="InterPro" id="IPR016187">
    <property type="entry name" value="CTDL_fold"/>
</dbReference>
<dbReference type="Proteomes" id="UP000728032">
    <property type="component" value="Unassembled WGS sequence"/>
</dbReference>
<name>A0A7R9QQW5_9ACAR</name>
<dbReference type="PROSITE" id="PS50041">
    <property type="entry name" value="C_TYPE_LECTIN_2"/>
    <property type="match status" value="1"/>
</dbReference>
<dbReference type="PANTHER" id="PTHR22803">
    <property type="entry name" value="MANNOSE, PHOSPHOLIPASE, LECTIN RECEPTOR RELATED"/>
    <property type="match status" value="1"/>
</dbReference>
<accession>A0A7R9QQW5</accession>
<proteinExistence type="predicted"/>
<dbReference type="EMBL" id="CAJPVJ010009023">
    <property type="protein sequence ID" value="CAG2172292.1"/>
    <property type="molecule type" value="Genomic_DNA"/>
</dbReference>
<gene>
    <name evidence="4" type="ORF">ONB1V03_LOCUS11750</name>
</gene>
<evidence type="ECO:0000313" key="4">
    <source>
        <dbReference type="EMBL" id="CAD7655105.1"/>
    </source>
</evidence>
<dbReference type="SMART" id="SM00034">
    <property type="entry name" value="CLECT"/>
    <property type="match status" value="1"/>
</dbReference>
<dbReference type="InterPro" id="IPR016186">
    <property type="entry name" value="C-type_lectin-like/link_sf"/>
</dbReference>
<keyword evidence="5" id="KW-1185">Reference proteome</keyword>
<keyword evidence="2" id="KW-0175">Coiled coil</keyword>
<reference evidence="4" key="1">
    <citation type="submission" date="2020-11" db="EMBL/GenBank/DDBJ databases">
        <authorList>
            <person name="Tran Van P."/>
        </authorList>
    </citation>
    <scope>NUCLEOTIDE SEQUENCE</scope>
</reference>
<dbReference type="Pfam" id="PF00059">
    <property type="entry name" value="Lectin_C"/>
    <property type="match status" value="1"/>
</dbReference>
<feature type="coiled-coil region" evidence="2">
    <location>
        <begin position="156"/>
        <end position="183"/>
    </location>
</feature>
<dbReference type="SUPFAM" id="SSF56436">
    <property type="entry name" value="C-type lectin-like"/>
    <property type="match status" value="1"/>
</dbReference>
<feature type="domain" description="C-type lectin" evidence="3">
    <location>
        <begin position="29"/>
        <end position="149"/>
    </location>
</feature>
<evidence type="ECO:0000259" key="3">
    <source>
        <dbReference type="PROSITE" id="PS50041"/>
    </source>
</evidence>
<dbReference type="EMBL" id="OC923848">
    <property type="protein sequence ID" value="CAD7655105.1"/>
    <property type="molecule type" value="Genomic_DNA"/>
</dbReference>
<dbReference type="InterPro" id="IPR018378">
    <property type="entry name" value="C-type_lectin_CS"/>
</dbReference>
<keyword evidence="1" id="KW-1015">Disulfide bond</keyword>
<dbReference type="AlphaFoldDB" id="A0A7R9QQW5"/>
<dbReference type="InterPro" id="IPR001304">
    <property type="entry name" value="C-type_lectin-like"/>
</dbReference>
<protein>
    <recommendedName>
        <fullName evidence="3">C-type lectin domain-containing protein</fullName>
    </recommendedName>
</protein>
<evidence type="ECO:0000313" key="5">
    <source>
        <dbReference type="Proteomes" id="UP000728032"/>
    </source>
</evidence>
<evidence type="ECO:0000256" key="2">
    <source>
        <dbReference type="SAM" id="Coils"/>
    </source>
</evidence>
<dbReference type="Gene3D" id="3.10.100.10">
    <property type="entry name" value="Mannose-Binding Protein A, subunit A"/>
    <property type="match status" value="1"/>
</dbReference>
<dbReference type="OrthoDB" id="6515281at2759"/>
<dbReference type="CDD" id="cd00037">
    <property type="entry name" value="CLECT"/>
    <property type="match status" value="1"/>
</dbReference>
<sequence length="307" mass="34744">MILKYFKCLGPLSTVHGESNCPEGWEPYLEKKCFKILPDELKNYDLAQDLCNKQGSGATLLTIHSQQEQDFLSDLLFTKYKIVDSVWIGASVSDKKMTWVDESTDDYTNWEPSEPSDAANDCVQMEPAPPNTGKWVDVACNKQNKVVCQNGQQSTHDDIQRRIDELQANQTNMKQTILDLTDELININILGGMINELRTNQTNMRQLPNQPEPTVLWPKMYWCNVTPSYAGLFFRAEGGASEKFNGTHDKAINETARTYHITPGTTTNDLYAGSWGGGLNLNFMNFLVSAAEVRPDNQAIRIWKRIH</sequence>
<dbReference type="InterPro" id="IPR050111">
    <property type="entry name" value="C-type_lectin/snaclec_domain"/>
</dbReference>